<dbReference type="SFLD" id="SFLDG01129">
    <property type="entry name" value="C1.5:_HAD__Beta-PGM__Phosphata"/>
    <property type="match status" value="1"/>
</dbReference>
<dbReference type="RefSeq" id="WP_213514109.1">
    <property type="nucleotide sequence ID" value="NZ_BOSE01000002.1"/>
</dbReference>
<sequence length="242" mass="27654">MKQAIFFDVDDTVYDHLIPFRKAVQPWAAHIEQFPYEAAYHRMRYYSDLLSHELGGAGQMEQGASTELMRRRRFQLALQEFSLALTEQEAEEIQQAYLSCQFEIECFAGMKELIQQLQARGVLVGLLTNGAEAHQRRKIKALGLDKLIANEHIFISGAYGIDKPDPRIFQLINKQTGTNPAHCTYVGDSWRNDVVGAHRAGWSVVWFNHRQQQRPEAIELTGEATNLAELYQFLVEGSKARL</sequence>
<dbReference type="PANTHER" id="PTHR46470">
    <property type="entry name" value="N-ACYLNEURAMINATE-9-PHOSPHATASE"/>
    <property type="match status" value="1"/>
</dbReference>
<proteinExistence type="predicted"/>
<dbReference type="NCBIfam" id="TIGR01549">
    <property type="entry name" value="HAD-SF-IA-v1"/>
    <property type="match status" value="1"/>
</dbReference>
<evidence type="ECO:0000256" key="3">
    <source>
        <dbReference type="ARBA" id="ARBA00022801"/>
    </source>
</evidence>
<dbReference type="GO" id="GO:0044281">
    <property type="term" value="P:small molecule metabolic process"/>
    <property type="evidence" value="ECO:0007669"/>
    <property type="project" value="UniProtKB-ARBA"/>
</dbReference>
<dbReference type="AlphaFoldDB" id="A0A919YRZ2"/>
<keyword evidence="3" id="KW-0378">Hydrolase</keyword>
<dbReference type="Pfam" id="PF00702">
    <property type="entry name" value="Hydrolase"/>
    <property type="match status" value="1"/>
</dbReference>
<dbReference type="EMBL" id="BOSE01000002">
    <property type="protein sequence ID" value="GIP15843.1"/>
    <property type="molecule type" value="Genomic_DNA"/>
</dbReference>
<dbReference type="Gene3D" id="1.20.120.710">
    <property type="entry name" value="Haloacid dehalogenase hydrolase-like domain"/>
    <property type="match status" value="1"/>
</dbReference>
<evidence type="ECO:0000256" key="1">
    <source>
        <dbReference type="ARBA" id="ARBA00001946"/>
    </source>
</evidence>
<reference evidence="5" key="1">
    <citation type="submission" date="2021-03" db="EMBL/GenBank/DDBJ databases">
        <title>Antimicrobial resistance genes in bacteria isolated from Japanese honey, and their potential for conferring macrolide and lincosamide resistance in the American foulbrood pathogen Paenibacillus larvae.</title>
        <authorList>
            <person name="Okamoto M."/>
            <person name="Kumagai M."/>
            <person name="Kanamori H."/>
            <person name="Takamatsu D."/>
        </authorList>
    </citation>
    <scope>NUCLEOTIDE SEQUENCE</scope>
    <source>
        <strain evidence="5">J40TS1</strain>
    </source>
</reference>
<dbReference type="GO" id="GO:0046872">
    <property type="term" value="F:metal ion binding"/>
    <property type="evidence" value="ECO:0007669"/>
    <property type="project" value="UniProtKB-KW"/>
</dbReference>
<keyword evidence="4" id="KW-0460">Magnesium</keyword>
<dbReference type="InterPro" id="IPR051400">
    <property type="entry name" value="HAD-like_hydrolase"/>
</dbReference>
<name>A0A919YRZ2_9BACL</name>
<gene>
    <name evidence="5" type="ORF">J40TS1_14850</name>
</gene>
<dbReference type="Gene3D" id="3.40.50.1000">
    <property type="entry name" value="HAD superfamily/HAD-like"/>
    <property type="match status" value="1"/>
</dbReference>
<dbReference type="Proteomes" id="UP000683139">
    <property type="component" value="Unassembled WGS sequence"/>
</dbReference>
<dbReference type="NCBIfam" id="TIGR01509">
    <property type="entry name" value="HAD-SF-IA-v3"/>
    <property type="match status" value="1"/>
</dbReference>
<dbReference type="SFLD" id="SFLDS00003">
    <property type="entry name" value="Haloacid_Dehalogenase"/>
    <property type="match status" value="1"/>
</dbReference>
<dbReference type="PANTHER" id="PTHR46470:SF2">
    <property type="entry name" value="GLYCERALDEHYDE 3-PHOSPHATE PHOSPHATASE"/>
    <property type="match status" value="1"/>
</dbReference>
<dbReference type="GO" id="GO:0016791">
    <property type="term" value="F:phosphatase activity"/>
    <property type="evidence" value="ECO:0007669"/>
    <property type="project" value="TreeGrafter"/>
</dbReference>
<keyword evidence="2" id="KW-0479">Metal-binding</keyword>
<evidence type="ECO:0000313" key="5">
    <source>
        <dbReference type="EMBL" id="GIP15843.1"/>
    </source>
</evidence>
<evidence type="ECO:0000256" key="2">
    <source>
        <dbReference type="ARBA" id="ARBA00022723"/>
    </source>
</evidence>
<dbReference type="PRINTS" id="PR00413">
    <property type="entry name" value="HADHALOGNASE"/>
</dbReference>
<dbReference type="InterPro" id="IPR036412">
    <property type="entry name" value="HAD-like_sf"/>
</dbReference>
<dbReference type="SUPFAM" id="SSF56784">
    <property type="entry name" value="HAD-like"/>
    <property type="match status" value="1"/>
</dbReference>
<comment type="caution">
    <text evidence="5">The sequence shown here is derived from an EMBL/GenBank/DDBJ whole genome shotgun (WGS) entry which is preliminary data.</text>
</comment>
<keyword evidence="6" id="KW-1185">Reference proteome</keyword>
<evidence type="ECO:0000256" key="4">
    <source>
        <dbReference type="ARBA" id="ARBA00022842"/>
    </source>
</evidence>
<evidence type="ECO:0000313" key="6">
    <source>
        <dbReference type="Proteomes" id="UP000683139"/>
    </source>
</evidence>
<dbReference type="InterPro" id="IPR006439">
    <property type="entry name" value="HAD-SF_hydro_IA"/>
</dbReference>
<dbReference type="InterPro" id="IPR023214">
    <property type="entry name" value="HAD_sf"/>
</dbReference>
<organism evidence="5 6">
    <name type="scientific">Paenibacillus montaniterrae</name>
    <dbReference type="NCBI Taxonomy" id="429341"/>
    <lineage>
        <taxon>Bacteria</taxon>
        <taxon>Bacillati</taxon>
        <taxon>Bacillota</taxon>
        <taxon>Bacilli</taxon>
        <taxon>Bacillales</taxon>
        <taxon>Paenibacillaceae</taxon>
        <taxon>Paenibacillus</taxon>
    </lineage>
</organism>
<accession>A0A919YRZ2</accession>
<comment type="cofactor">
    <cofactor evidence="1">
        <name>Mg(2+)</name>
        <dbReference type="ChEBI" id="CHEBI:18420"/>
    </cofactor>
</comment>
<protein>
    <submittedName>
        <fullName evidence="5">Haloacid dehalogenase</fullName>
    </submittedName>
</protein>